<keyword evidence="2" id="KW-1185">Reference proteome</keyword>
<sequence length="90" mass="10613">MLKPVKDTDAFRMTRKELYNMEQEFLSQFTALENESFEKIMQLREEGILYTKTGPNAWQMHKMRKPNKSGQGDKEMARLLKLGKLYVKAP</sequence>
<organism evidence="1 2">
    <name type="scientific">Salmonella phage TS6</name>
    <dbReference type="NCBI Taxonomy" id="2491323"/>
    <lineage>
        <taxon>Viruses</taxon>
        <taxon>Duplodnaviria</taxon>
        <taxon>Heunggongvirae</taxon>
        <taxon>Uroviricota</taxon>
        <taxon>Caudoviricetes</taxon>
        <taxon>Sarkviridae</taxon>
        <taxon>Guernseyvirinae</taxon>
        <taxon>Cornellvirus</taxon>
        <taxon>Cornellvirus TS6</taxon>
    </lineage>
</organism>
<dbReference type="Proteomes" id="UP000515448">
    <property type="component" value="Segment"/>
</dbReference>
<protein>
    <submittedName>
        <fullName evidence="1">Uncharacterized protein</fullName>
    </submittedName>
</protein>
<gene>
    <name evidence="1" type="ORF">AP6_042</name>
</gene>
<evidence type="ECO:0000313" key="1">
    <source>
        <dbReference type="EMBL" id="AZF89085.1"/>
    </source>
</evidence>
<accession>A0A5S9BIK5</accession>
<proteinExistence type="predicted"/>
<name>A0A5S9BIK5_9CAUD</name>
<evidence type="ECO:0000313" key="2">
    <source>
        <dbReference type="Proteomes" id="UP000515448"/>
    </source>
</evidence>
<reference evidence="1 2" key="1">
    <citation type="submission" date="2018-11" db="EMBL/GenBank/DDBJ databases">
        <title>Complete genome sequence of Salmonella bacterophage AP6 chromosome.</title>
        <authorList>
            <person name="Park H."/>
            <person name="Ryu S."/>
        </authorList>
    </citation>
    <scope>NUCLEOTIDE SEQUENCE [LARGE SCALE GENOMIC DNA]</scope>
</reference>
<dbReference type="EMBL" id="MK214385">
    <property type="protein sequence ID" value="AZF89085.1"/>
    <property type="molecule type" value="Genomic_DNA"/>
</dbReference>